<name>A0A839PUY3_9MICO</name>
<comment type="subcellular location">
    <subcellularLocation>
        <location evidence="1">Cell membrane</location>
        <topology evidence="1">Multi-pass membrane protein</topology>
    </subcellularLocation>
</comment>
<keyword evidence="3 6" id="KW-0812">Transmembrane</keyword>
<evidence type="ECO:0000313" key="8">
    <source>
        <dbReference type="EMBL" id="MBB2987049.1"/>
    </source>
</evidence>
<keyword evidence="5 6" id="KW-0472">Membrane</keyword>
<dbReference type="PANTHER" id="PTHR30619">
    <property type="entry name" value="DNA INTERNALIZATION/COMPETENCE PROTEIN COMEC/REC2"/>
    <property type="match status" value="1"/>
</dbReference>
<dbReference type="SUPFAM" id="SSF56281">
    <property type="entry name" value="Metallo-hydrolase/oxidoreductase"/>
    <property type="match status" value="1"/>
</dbReference>
<evidence type="ECO:0000256" key="2">
    <source>
        <dbReference type="ARBA" id="ARBA00022475"/>
    </source>
</evidence>
<dbReference type="InterPro" id="IPR004477">
    <property type="entry name" value="ComEC_N"/>
</dbReference>
<dbReference type="InterPro" id="IPR001279">
    <property type="entry name" value="Metallo-B-lactamas"/>
</dbReference>
<gene>
    <name evidence="8" type="ORF">FHW14_002214</name>
</gene>
<protein>
    <submittedName>
        <fullName evidence="8">Competence protein ComEC</fullName>
    </submittedName>
</protein>
<dbReference type="AlphaFoldDB" id="A0A839PUY3"/>
<feature type="transmembrane region" description="Helical" evidence="6">
    <location>
        <begin position="435"/>
        <end position="464"/>
    </location>
</feature>
<dbReference type="PANTHER" id="PTHR30619:SF1">
    <property type="entry name" value="RECOMBINATION PROTEIN 2"/>
    <property type="match status" value="1"/>
</dbReference>
<evidence type="ECO:0000256" key="3">
    <source>
        <dbReference type="ARBA" id="ARBA00022692"/>
    </source>
</evidence>
<dbReference type="Proteomes" id="UP000590811">
    <property type="component" value="Unassembled WGS sequence"/>
</dbReference>
<evidence type="ECO:0000259" key="7">
    <source>
        <dbReference type="SMART" id="SM00849"/>
    </source>
</evidence>
<feature type="transmembrane region" description="Helical" evidence="6">
    <location>
        <begin position="355"/>
        <end position="374"/>
    </location>
</feature>
<feature type="transmembrane region" description="Helical" evidence="6">
    <location>
        <begin position="484"/>
        <end position="504"/>
    </location>
</feature>
<dbReference type="SMART" id="SM00849">
    <property type="entry name" value="Lactamase_B"/>
    <property type="match status" value="1"/>
</dbReference>
<accession>A0A839PUY3</accession>
<dbReference type="GO" id="GO:0005886">
    <property type="term" value="C:plasma membrane"/>
    <property type="evidence" value="ECO:0007669"/>
    <property type="project" value="UniProtKB-SubCell"/>
</dbReference>
<keyword evidence="4 6" id="KW-1133">Transmembrane helix</keyword>
<feature type="transmembrane region" description="Helical" evidence="6">
    <location>
        <begin position="53"/>
        <end position="75"/>
    </location>
</feature>
<dbReference type="RefSeq" id="WP_184510276.1">
    <property type="nucleotide sequence ID" value="NZ_JACHVT010000004.1"/>
</dbReference>
<dbReference type="NCBIfam" id="TIGR00360">
    <property type="entry name" value="ComEC_N-term"/>
    <property type="match status" value="1"/>
</dbReference>
<evidence type="ECO:0000256" key="6">
    <source>
        <dbReference type="SAM" id="Phobius"/>
    </source>
</evidence>
<evidence type="ECO:0000256" key="1">
    <source>
        <dbReference type="ARBA" id="ARBA00004651"/>
    </source>
</evidence>
<dbReference type="InterPro" id="IPR052159">
    <property type="entry name" value="Competence_DNA_uptake"/>
</dbReference>
<feature type="transmembrane region" description="Helical" evidence="6">
    <location>
        <begin position="259"/>
        <end position="280"/>
    </location>
</feature>
<keyword evidence="2" id="KW-1003">Cell membrane</keyword>
<comment type="caution">
    <text evidence="8">The sequence shown here is derived from an EMBL/GenBank/DDBJ whole genome shotgun (WGS) entry which is preliminary data.</text>
</comment>
<reference evidence="8 9" key="1">
    <citation type="submission" date="2020-08" db="EMBL/GenBank/DDBJ databases">
        <title>Genomic Encyclopedia of Type Strains, Phase IV (KMG-V): Genome sequencing to study the core and pangenomes of soil and plant-associated prokaryotes.</title>
        <authorList>
            <person name="Whitman W."/>
        </authorList>
    </citation>
    <scope>NUCLEOTIDE SEQUENCE [LARGE SCALE GENOMIC DNA]</scope>
    <source>
        <strain evidence="8 9">B3ACCR2</strain>
    </source>
</reference>
<feature type="transmembrane region" description="Helical" evidence="6">
    <location>
        <begin position="332"/>
        <end position="349"/>
    </location>
</feature>
<evidence type="ECO:0000313" key="9">
    <source>
        <dbReference type="Proteomes" id="UP000590811"/>
    </source>
</evidence>
<feature type="domain" description="Metallo-beta-lactamase" evidence="7">
    <location>
        <begin position="547"/>
        <end position="737"/>
    </location>
</feature>
<dbReference type="InterPro" id="IPR036866">
    <property type="entry name" value="RibonucZ/Hydroxyglut_hydro"/>
</dbReference>
<feature type="transmembrane region" description="Helical" evidence="6">
    <location>
        <begin position="511"/>
        <end position="533"/>
    </location>
</feature>
<feature type="transmembrane region" description="Helical" evidence="6">
    <location>
        <begin position="25"/>
        <end position="41"/>
    </location>
</feature>
<dbReference type="Pfam" id="PF00753">
    <property type="entry name" value="Lactamase_B"/>
    <property type="match status" value="1"/>
</dbReference>
<dbReference type="EMBL" id="JACHVT010000004">
    <property type="protein sequence ID" value="MBB2987049.1"/>
    <property type="molecule type" value="Genomic_DNA"/>
</dbReference>
<dbReference type="Pfam" id="PF03772">
    <property type="entry name" value="Competence"/>
    <property type="match status" value="1"/>
</dbReference>
<evidence type="ECO:0000256" key="4">
    <source>
        <dbReference type="ARBA" id="ARBA00022989"/>
    </source>
</evidence>
<dbReference type="Gene3D" id="3.60.15.10">
    <property type="entry name" value="Ribonuclease Z/Hydroxyacylglutathione hydrolase-like"/>
    <property type="match status" value="1"/>
</dbReference>
<evidence type="ECO:0000256" key="5">
    <source>
        <dbReference type="ARBA" id="ARBA00023136"/>
    </source>
</evidence>
<organism evidence="8 9">
    <name type="scientific">Terracoccus luteus</name>
    <dbReference type="NCBI Taxonomy" id="53356"/>
    <lineage>
        <taxon>Bacteria</taxon>
        <taxon>Bacillati</taxon>
        <taxon>Actinomycetota</taxon>
        <taxon>Actinomycetes</taxon>
        <taxon>Micrococcales</taxon>
        <taxon>Intrasporangiaceae</taxon>
        <taxon>Terracoccus</taxon>
    </lineage>
</organism>
<feature type="transmembrane region" description="Helical" evidence="6">
    <location>
        <begin position="386"/>
        <end position="405"/>
    </location>
</feature>
<proteinExistence type="predicted"/>
<sequence length="791" mass="80755">MRLLLPVAVAWPVVAFWALLAERVVVVATGAVCGAGALVLLRRSRRPGAGAAAGRRVAGLLALGLATLALLLVAVSGHRALRATGPVDELADARAVVTLRAALATEPRVIGGGPSEAGDTAAGGGGRTARALVVVELDVHRVTGRGRTTDVSVPVLVIGGPEWSRLHWRDEVEVVARLGPPDPGDRVVAVASPRGSPRLLGGPPAVFAAADHVRERFRSATEHLPADARGLVPALVVGDTTATPADLTDAMLTTGMSHLSAVSGSNVTMVLVAAVGLCRLLALPRRWRPWGAGTALAAFVVLARPEPSVIRAAVMGVVGLLALSTSRRRAGVPALAGAVVVLLVYDPWLSRSYGFALSSVATLGLLLFAGPWATALGRVLPRRLRWLGAVLAVPVAAQVVCAPVVVPLQGAVSIVAVLANLLAAPLVAPTTMAGVAVALLSVVSVGLAGWLAWAAAVPALGIAWVARTCATAPFATLAWGDSALAALGLALLTAAVVLAAPWAWRRARLRPLVAGAVVVTTTALAVPTTTLAWPPPGWVAVACDVGQGDALVLANGPGHAVVVDAGPDPRLVDGCLDRLGVEVVDLVVLSHFHADHVRGLAGVLDGRAVRAVRASTVDDPPGEARQVARLVTDAGLPLERLRAGDDLAVGGVRAHVWWPAREIDAGSVANNASVVLTVHLGGVGLLLLGDVEREAAGEVVRALARDPTGWAGIDVVKVAHHGSSNRDDRLLDGAPGRLALVSVGADNDYGHPAPATLDALSQRGFRVHRTDLEGDLAVVDDGDGLRVVASG</sequence>